<keyword evidence="5" id="KW-0680">Restriction system</keyword>
<dbReference type="Gene3D" id="3.90.120.10">
    <property type="entry name" value="DNA Methylase, subunit A, domain 2"/>
    <property type="match status" value="1"/>
</dbReference>
<dbReference type="AlphaFoldDB" id="A0AA48K9C7"/>
<dbReference type="InterPro" id="IPR029063">
    <property type="entry name" value="SAM-dependent_MTases_sf"/>
</dbReference>
<organism evidence="8 9">
    <name type="scientific">Mesoterricola silvestris</name>
    <dbReference type="NCBI Taxonomy" id="2927979"/>
    <lineage>
        <taxon>Bacteria</taxon>
        <taxon>Pseudomonadati</taxon>
        <taxon>Acidobacteriota</taxon>
        <taxon>Holophagae</taxon>
        <taxon>Holophagales</taxon>
        <taxon>Holophagaceae</taxon>
        <taxon>Mesoterricola</taxon>
    </lineage>
</organism>
<evidence type="ECO:0000256" key="7">
    <source>
        <dbReference type="PROSITE-ProRule" id="PRU01016"/>
    </source>
</evidence>
<evidence type="ECO:0000256" key="3">
    <source>
        <dbReference type="ARBA" id="ARBA00022679"/>
    </source>
</evidence>
<dbReference type="RefSeq" id="WP_316411963.1">
    <property type="nucleotide sequence ID" value="NZ_AP027080.1"/>
</dbReference>
<protein>
    <recommendedName>
        <fullName evidence="1">DNA (cytosine-5-)-methyltransferase</fullName>
        <ecNumber evidence="1">2.1.1.37</ecNumber>
    </recommendedName>
</protein>
<dbReference type="REBASE" id="707008">
    <property type="entry name" value="M.HbaW79ORF24850P"/>
</dbReference>
<dbReference type="EMBL" id="AP027080">
    <property type="protein sequence ID" value="BDU73311.1"/>
    <property type="molecule type" value="Genomic_DNA"/>
</dbReference>
<comment type="similarity">
    <text evidence="7">Belongs to the class I-like SAM-binding methyltransferase superfamily. C5-methyltransferase family.</text>
</comment>
<keyword evidence="9" id="KW-1185">Reference proteome</keyword>
<dbReference type="EC" id="2.1.1.37" evidence="1"/>
<keyword evidence="2 7" id="KW-0489">Methyltransferase</keyword>
<keyword evidence="4 7" id="KW-0949">S-adenosyl-L-methionine</keyword>
<dbReference type="GO" id="GO:0003886">
    <property type="term" value="F:DNA (cytosine-5-)-methyltransferase activity"/>
    <property type="evidence" value="ECO:0007669"/>
    <property type="project" value="UniProtKB-EC"/>
</dbReference>
<dbReference type="Proteomes" id="UP001238179">
    <property type="component" value="Chromosome"/>
</dbReference>
<dbReference type="InterPro" id="IPR001525">
    <property type="entry name" value="C5_MeTfrase"/>
</dbReference>
<dbReference type="PRINTS" id="PR00105">
    <property type="entry name" value="C5METTRFRASE"/>
</dbReference>
<comment type="catalytic activity">
    <reaction evidence="6">
        <text>a 2'-deoxycytidine in DNA + S-adenosyl-L-methionine = a 5-methyl-2'-deoxycytidine in DNA + S-adenosyl-L-homocysteine + H(+)</text>
        <dbReference type="Rhea" id="RHEA:13681"/>
        <dbReference type="Rhea" id="RHEA-COMP:11369"/>
        <dbReference type="Rhea" id="RHEA-COMP:11370"/>
        <dbReference type="ChEBI" id="CHEBI:15378"/>
        <dbReference type="ChEBI" id="CHEBI:57856"/>
        <dbReference type="ChEBI" id="CHEBI:59789"/>
        <dbReference type="ChEBI" id="CHEBI:85452"/>
        <dbReference type="ChEBI" id="CHEBI:85454"/>
        <dbReference type="EC" id="2.1.1.37"/>
    </reaction>
</comment>
<dbReference type="Gene3D" id="3.40.50.150">
    <property type="entry name" value="Vaccinia Virus protein VP39"/>
    <property type="match status" value="1"/>
</dbReference>
<dbReference type="SUPFAM" id="SSF53335">
    <property type="entry name" value="S-adenosyl-L-methionine-dependent methyltransferases"/>
    <property type="match status" value="1"/>
</dbReference>
<reference evidence="9" key="1">
    <citation type="journal article" date="2023" name="Int. J. Syst. Evol. Microbiol.">
        <title>Mesoterricola silvestris gen. nov., sp. nov., Mesoterricola sediminis sp. nov., Geothrix oryzae sp. nov., Geothrix edaphica sp. nov., Geothrix rubra sp. nov., and Geothrix limicola sp. nov., six novel members of Acidobacteriota isolated from soils.</title>
        <authorList>
            <person name="Itoh H."/>
            <person name="Sugisawa Y."/>
            <person name="Mise K."/>
            <person name="Xu Z."/>
            <person name="Kuniyasu M."/>
            <person name="Ushijima N."/>
            <person name="Kawano K."/>
            <person name="Kobayashi E."/>
            <person name="Shiratori Y."/>
            <person name="Masuda Y."/>
            <person name="Senoo K."/>
        </authorList>
    </citation>
    <scope>NUCLEOTIDE SEQUENCE [LARGE SCALE GENOMIC DNA]</scope>
    <source>
        <strain evidence="9">W79</strain>
    </source>
</reference>
<evidence type="ECO:0000256" key="6">
    <source>
        <dbReference type="ARBA" id="ARBA00047422"/>
    </source>
</evidence>
<dbReference type="KEGG" id="msil:METEAL_24850"/>
<dbReference type="PROSITE" id="PS51679">
    <property type="entry name" value="SAM_MT_C5"/>
    <property type="match status" value="1"/>
</dbReference>
<feature type="active site" evidence="7">
    <location>
        <position position="79"/>
    </location>
</feature>
<dbReference type="GO" id="GO:0032259">
    <property type="term" value="P:methylation"/>
    <property type="evidence" value="ECO:0007669"/>
    <property type="project" value="UniProtKB-KW"/>
</dbReference>
<dbReference type="PANTHER" id="PTHR46098:SF1">
    <property type="entry name" value="TRNA (CYTOSINE(38)-C(5))-METHYLTRANSFERASE"/>
    <property type="match status" value="1"/>
</dbReference>
<dbReference type="Pfam" id="PF00145">
    <property type="entry name" value="DNA_methylase"/>
    <property type="match status" value="1"/>
</dbReference>
<dbReference type="GO" id="GO:0009307">
    <property type="term" value="P:DNA restriction-modification system"/>
    <property type="evidence" value="ECO:0007669"/>
    <property type="project" value="UniProtKB-KW"/>
</dbReference>
<sequence length="307" mass="33530">MSVGMRPLRVIEFFAGMGGWRRALGRGAVLAAAYDISPPALATYARLWGERPIARELATLPAAELLRHGADTWVMSPPCQPFCRMGHRKDLEDPRSRAFVHLMDLLAEHPPERLALESVVGFLGSDAHALLAARLREGGFQAREYTLDPMRFGLPNLRPRVFVVASRRGLADRAVPDLPPAPLRGFLDSVEDPGLYLGEALRHRPGLDLVTADATRTACFIGGYGRRFVGSGSFLETERGVRRFSVAETARLLGWDPVPAFPEEVNAEGRYKLLGNGLSIPVAAWVLAQVSGPPQLSLPKPSDSHSK</sequence>
<evidence type="ECO:0000256" key="2">
    <source>
        <dbReference type="ARBA" id="ARBA00022603"/>
    </source>
</evidence>
<dbReference type="PANTHER" id="PTHR46098">
    <property type="entry name" value="TRNA (CYTOSINE(38)-C(5))-METHYLTRANSFERASE"/>
    <property type="match status" value="1"/>
</dbReference>
<proteinExistence type="inferred from homology"/>
<name>A0AA48K9C7_9BACT</name>
<gene>
    <name evidence="8" type="ORF">METEAL_24850</name>
</gene>
<evidence type="ECO:0000313" key="8">
    <source>
        <dbReference type="EMBL" id="BDU73311.1"/>
    </source>
</evidence>
<keyword evidence="3 7" id="KW-0808">Transferase</keyword>
<evidence type="ECO:0000256" key="4">
    <source>
        <dbReference type="ARBA" id="ARBA00022691"/>
    </source>
</evidence>
<evidence type="ECO:0000256" key="5">
    <source>
        <dbReference type="ARBA" id="ARBA00022747"/>
    </source>
</evidence>
<evidence type="ECO:0000256" key="1">
    <source>
        <dbReference type="ARBA" id="ARBA00011975"/>
    </source>
</evidence>
<accession>A0AA48K9C7</accession>
<dbReference type="InterPro" id="IPR050750">
    <property type="entry name" value="C5-MTase"/>
</dbReference>
<evidence type="ECO:0000313" key="9">
    <source>
        <dbReference type="Proteomes" id="UP001238179"/>
    </source>
</evidence>